<reference evidence="3" key="1">
    <citation type="submission" date="2017-06" db="EMBL/GenBank/DDBJ databases">
        <title>Genome analysis of Fimbriiglobus ruber SP5, the first member of the order Planctomycetales with confirmed chitinolytic capability.</title>
        <authorList>
            <person name="Ravin N.V."/>
            <person name="Rakitin A.L."/>
            <person name="Ivanova A.A."/>
            <person name="Beletsky A.V."/>
            <person name="Kulichevskaya I.S."/>
            <person name="Mardanov A.V."/>
            <person name="Dedysh S.N."/>
        </authorList>
    </citation>
    <scope>NUCLEOTIDE SEQUENCE [LARGE SCALE GENOMIC DNA]</scope>
    <source>
        <strain evidence="3">SP5</strain>
    </source>
</reference>
<dbReference type="AlphaFoldDB" id="A0A225DUH8"/>
<evidence type="ECO:0000313" key="2">
    <source>
        <dbReference type="EMBL" id="OWK45170.1"/>
    </source>
</evidence>
<feature type="region of interest" description="Disordered" evidence="1">
    <location>
        <begin position="1"/>
        <end position="20"/>
    </location>
</feature>
<sequence>MDDNLPGGYSPKPHQRKLTQAVSDWQPVREQMRSFRRLESALQQLATAIATGVHVATPTLHQEKEAARS</sequence>
<accession>A0A225DUH8</accession>
<proteinExistence type="predicted"/>
<gene>
    <name evidence="2" type="ORF">FRUB_01501</name>
</gene>
<evidence type="ECO:0000313" key="3">
    <source>
        <dbReference type="Proteomes" id="UP000214646"/>
    </source>
</evidence>
<protein>
    <submittedName>
        <fullName evidence="2">Uncharacterized protein</fullName>
    </submittedName>
</protein>
<comment type="caution">
    <text evidence="2">The sequence shown here is derived from an EMBL/GenBank/DDBJ whole genome shotgun (WGS) entry which is preliminary data.</text>
</comment>
<dbReference type="Proteomes" id="UP000214646">
    <property type="component" value="Unassembled WGS sequence"/>
</dbReference>
<organism evidence="2 3">
    <name type="scientific">Fimbriiglobus ruber</name>
    <dbReference type="NCBI Taxonomy" id="1908690"/>
    <lineage>
        <taxon>Bacteria</taxon>
        <taxon>Pseudomonadati</taxon>
        <taxon>Planctomycetota</taxon>
        <taxon>Planctomycetia</taxon>
        <taxon>Gemmatales</taxon>
        <taxon>Gemmataceae</taxon>
        <taxon>Fimbriiglobus</taxon>
    </lineage>
</organism>
<name>A0A225DUH8_9BACT</name>
<keyword evidence="3" id="KW-1185">Reference proteome</keyword>
<evidence type="ECO:0000256" key="1">
    <source>
        <dbReference type="SAM" id="MobiDB-lite"/>
    </source>
</evidence>
<dbReference type="EMBL" id="NIDE01000002">
    <property type="protein sequence ID" value="OWK45170.1"/>
    <property type="molecule type" value="Genomic_DNA"/>
</dbReference>